<protein>
    <submittedName>
        <fullName evidence="2">Uncharacterized protein</fullName>
    </submittedName>
</protein>
<sequence>MPQPFLSLLFTSSQGFQRVLIHGLLQTPMPSSVYLTQRVQLPAGGGPRFSAAQSALVQELRTHSIPSTPAASASPTSSPSFSGPSVGSNISNAPRYHNRDRSASPRRSSAEDIGVMSHGQFLLISLEKCDYTLVHFLVALPFEIFTPSAVAVGIENVDGDSIRNMTSLSSPAPHQSASKDVPLQSRSFCPPSVFT</sequence>
<organism evidence="2 3">
    <name type="scientific">Suillus placidus</name>
    <dbReference type="NCBI Taxonomy" id="48579"/>
    <lineage>
        <taxon>Eukaryota</taxon>
        <taxon>Fungi</taxon>
        <taxon>Dikarya</taxon>
        <taxon>Basidiomycota</taxon>
        <taxon>Agaricomycotina</taxon>
        <taxon>Agaricomycetes</taxon>
        <taxon>Agaricomycetidae</taxon>
        <taxon>Boletales</taxon>
        <taxon>Suillineae</taxon>
        <taxon>Suillaceae</taxon>
        <taxon>Suillus</taxon>
    </lineage>
</organism>
<evidence type="ECO:0000313" key="2">
    <source>
        <dbReference type="EMBL" id="KAG1764779.1"/>
    </source>
</evidence>
<dbReference type="AlphaFoldDB" id="A0A9P6ZG63"/>
<evidence type="ECO:0000256" key="1">
    <source>
        <dbReference type="SAM" id="MobiDB-lite"/>
    </source>
</evidence>
<evidence type="ECO:0000313" key="3">
    <source>
        <dbReference type="Proteomes" id="UP000714275"/>
    </source>
</evidence>
<name>A0A9P6ZG63_9AGAM</name>
<feature type="region of interest" description="Disordered" evidence="1">
    <location>
        <begin position="65"/>
        <end position="111"/>
    </location>
</feature>
<dbReference type="EMBL" id="JABBWD010000119">
    <property type="protein sequence ID" value="KAG1764779.1"/>
    <property type="molecule type" value="Genomic_DNA"/>
</dbReference>
<feature type="compositionally biased region" description="Low complexity" evidence="1">
    <location>
        <begin position="65"/>
        <end position="88"/>
    </location>
</feature>
<keyword evidence="3" id="KW-1185">Reference proteome</keyword>
<dbReference type="Proteomes" id="UP000714275">
    <property type="component" value="Unassembled WGS sequence"/>
</dbReference>
<reference evidence="2" key="1">
    <citation type="journal article" date="2020" name="New Phytol.">
        <title>Comparative genomics reveals dynamic genome evolution in host specialist ectomycorrhizal fungi.</title>
        <authorList>
            <person name="Lofgren L.A."/>
            <person name="Nguyen N.H."/>
            <person name="Vilgalys R."/>
            <person name="Ruytinx J."/>
            <person name="Liao H.L."/>
            <person name="Branco S."/>
            <person name="Kuo A."/>
            <person name="LaButti K."/>
            <person name="Lipzen A."/>
            <person name="Andreopoulos W."/>
            <person name="Pangilinan J."/>
            <person name="Riley R."/>
            <person name="Hundley H."/>
            <person name="Na H."/>
            <person name="Barry K."/>
            <person name="Grigoriev I.V."/>
            <person name="Stajich J.E."/>
            <person name="Kennedy P.G."/>
        </authorList>
    </citation>
    <scope>NUCLEOTIDE SEQUENCE</scope>
    <source>
        <strain evidence="2">DOB743</strain>
    </source>
</reference>
<proteinExistence type="predicted"/>
<gene>
    <name evidence="2" type="ORF">EV702DRAFT_1204869</name>
</gene>
<accession>A0A9P6ZG63</accession>
<dbReference type="OrthoDB" id="10264149at2759"/>
<comment type="caution">
    <text evidence="2">The sequence shown here is derived from an EMBL/GenBank/DDBJ whole genome shotgun (WGS) entry which is preliminary data.</text>
</comment>